<protein>
    <recommendedName>
        <fullName evidence="1">MACPF domain-containing protein</fullName>
    </recommendedName>
</protein>
<feature type="domain" description="MACPF" evidence="1">
    <location>
        <begin position="43"/>
        <end position="381"/>
    </location>
</feature>
<gene>
    <name evidence="2" type="ORF">CEUSTIGMA_g5822.t1</name>
</gene>
<sequence>MQLGISPIHTSAAAAVATTTTVAAGGEKFDAQSFSHSGSIMADDGPSSAGRKILNASDIPSTSYNLFTDRLGAIVDIFREDLLDSSLGSKNLKVFDEASMATIAADCFVHDYLGKASAETYQFSTKSEFADSIASSVDVSASGWGASFPASTTFKKSSERSTSNTGASLNWYQKNYQGQIKDKCTRGKSKSAVIDPVLYNLFHQLPTSCNSAETCKPFLTLRKDYGTHILSGMNTGAHLSFVVTATSSSSLTSSEVLVSVCAGYTAPAATASVSACASYASGSSSKQSSSEVETSAFTVGGNPTDSSAQAIIGGLPSLPSGATVQQFLFGSLTSAVASGYQFLPLWEVLSSSFSATPDDALRSQTFQRLFEIGYLATGLWPTVRHAPAPGFGGVVGTPYSFQRYGTD</sequence>
<dbReference type="AlphaFoldDB" id="A0A250X6I7"/>
<dbReference type="PROSITE" id="PS51412">
    <property type="entry name" value="MACPF_2"/>
    <property type="match status" value="1"/>
</dbReference>
<accession>A0A250X6I7</accession>
<organism evidence="2 3">
    <name type="scientific">Chlamydomonas eustigma</name>
    <dbReference type="NCBI Taxonomy" id="1157962"/>
    <lineage>
        <taxon>Eukaryota</taxon>
        <taxon>Viridiplantae</taxon>
        <taxon>Chlorophyta</taxon>
        <taxon>core chlorophytes</taxon>
        <taxon>Chlorophyceae</taxon>
        <taxon>CS clade</taxon>
        <taxon>Chlamydomonadales</taxon>
        <taxon>Chlamydomonadaceae</taxon>
        <taxon>Chlamydomonas</taxon>
    </lineage>
</organism>
<name>A0A250X6I7_9CHLO</name>
<evidence type="ECO:0000313" key="3">
    <source>
        <dbReference type="Proteomes" id="UP000232323"/>
    </source>
</evidence>
<evidence type="ECO:0000313" key="2">
    <source>
        <dbReference type="EMBL" id="GAX78380.1"/>
    </source>
</evidence>
<comment type="caution">
    <text evidence="2">The sequence shown here is derived from an EMBL/GenBank/DDBJ whole genome shotgun (WGS) entry which is preliminary data.</text>
</comment>
<dbReference type="EMBL" id="BEGY01000032">
    <property type="protein sequence ID" value="GAX78380.1"/>
    <property type="molecule type" value="Genomic_DNA"/>
</dbReference>
<evidence type="ECO:0000259" key="1">
    <source>
        <dbReference type="PROSITE" id="PS51412"/>
    </source>
</evidence>
<dbReference type="InterPro" id="IPR020864">
    <property type="entry name" value="MACPF"/>
</dbReference>
<dbReference type="Pfam" id="PF01823">
    <property type="entry name" value="MACPF"/>
    <property type="match status" value="1"/>
</dbReference>
<dbReference type="Proteomes" id="UP000232323">
    <property type="component" value="Unassembled WGS sequence"/>
</dbReference>
<keyword evidence="3" id="KW-1185">Reference proteome</keyword>
<proteinExistence type="predicted"/>
<reference evidence="2 3" key="1">
    <citation type="submission" date="2017-08" db="EMBL/GenBank/DDBJ databases">
        <title>Acidophilic green algal genome provides insights into adaptation to an acidic environment.</title>
        <authorList>
            <person name="Hirooka S."/>
            <person name="Hirose Y."/>
            <person name="Kanesaki Y."/>
            <person name="Higuchi S."/>
            <person name="Fujiwara T."/>
            <person name="Onuma R."/>
            <person name="Era A."/>
            <person name="Ohbayashi R."/>
            <person name="Uzuka A."/>
            <person name="Nozaki H."/>
            <person name="Yoshikawa H."/>
            <person name="Miyagishima S.Y."/>
        </authorList>
    </citation>
    <scope>NUCLEOTIDE SEQUENCE [LARGE SCALE GENOMIC DNA]</scope>
    <source>
        <strain evidence="2 3">NIES-2499</strain>
    </source>
</reference>